<comment type="caution">
    <text evidence="2">The sequence shown here is derived from an EMBL/GenBank/DDBJ whole genome shotgun (WGS) entry which is preliminary data.</text>
</comment>
<reference evidence="2" key="1">
    <citation type="submission" date="2023-07" db="EMBL/GenBank/DDBJ databases">
        <title>Black Yeasts Isolated from many extreme environments.</title>
        <authorList>
            <person name="Coleine C."/>
            <person name="Stajich J.E."/>
            <person name="Selbmann L."/>
        </authorList>
    </citation>
    <scope>NUCLEOTIDE SEQUENCE</scope>
    <source>
        <strain evidence="2">CCFEE 5485</strain>
    </source>
</reference>
<organism evidence="2 3">
    <name type="scientific">Recurvomyces mirabilis</name>
    <dbReference type="NCBI Taxonomy" id="574656"/>
    <lineage>
        <taxon>Eukaryota</taxon>
        <taxon>Fungi</taxon>
        <taxon>Dikarya</taxon>
        <taxon>Ascomycota</taxon>
        <taxon>Pezizomycotina</taxon>
        <taxon>Dothideomycetes</taxon>
        <taxon>Dothideomycetidae</taxon>
        <taxon>Mycosphaerellales</taxon>
        <taxon>Teratosphaeriaceae</taxon>
        <taxon>Recurvomyces</taxon>
    </lineage>
</organism>
<dbReference type="AlphaFoldDB" id="A0AAE0WKM2"/>
<sequence>MCRVSDKPSPHLTTSTDWYGYRHIVTNPQVSATTTSTISASTSLDRQNTQISTCGSPLLHHEELPRSTTSVPTPPASVPPRSARKLKNTRDILHWCYNCAYSGDKKGFDKHFWSQEEPDYVRSCDHEACKELDSFARTDKYHKHLREQHGGWTASGNITSECIHLPTKYYRACGICDKLSGENAQAFYDHFVEHLQHGAVKTQWDPRLQLRNLLRQGALGSVWHEVSAQLGSSRENFVSWCLCHPPDLIRTLQGHPRRDLWQSHTNTVTQSIRQLYVEYQHQYALSNPQLLAQQYQPWMPPQQVLFRWGQDHASTAADTYGSDVLQPLYRGITRSDNGPYVPNGAVDCETGFQALPREFPNDVGEASTDLRVTVSSRDWLEEQESVMGFDGSSVSLFHELGTANIISRIEVSSGPTTDGYAVNLPSVPRGVWLPDVGSGYAEGIMVRGLPASMQTLAIPHQYRNDDEDRNLSSWNTLSWPSSSLTSCSRHMLKEPLNLPIDLESVNEQSSNDLARQAWQEVMQLGVEGDSMDAGDFLASAGGQLDSLDHVDRPLIQEGYFAIDDCHRATPLYGQPMDLDHDQMSMRLQPAMVDDDDIDSYQAERATWGPGIECSMDFDFGQERSAHDTSQVRGREI</sequence>
<evidence type="ECO:0000313" key="3">
    <source>
        <dbReference type="Proteomes" id="UP001274830"/>
    </source>
</evidence>
<keyword evidence="3" id="KW-1185">Reference proteome</keyword>
<evidence type="ECO:0000256" key="1">
    <source>
        <dbReference type="SAM" id="MobiDB-lite"/>
    </source>
</evidence>
<protein>
    <submittedName>
        <fullName evidence="2">Uncharacterized protein</fullName>
    </submittedName>
</protein>
<dbReference type="EMBL" id="JAUTXT010000025">
    <property type="protein sequence ID" value="KAK3673459.1"/>
    <property type="molecule type" value="Genomic_DNA"/>
</dbReference>
<evidence type="ECO:0000313" key="2">
    <source>
        <dbReference type="EMBL" id="KAK3673459.1"/>
    </source>
</evidence>
<gene>
    <name evidence="2" type="ORF">LTR78_006693</name>
</gene>
<name>A0AAE0WKM2_9PEZI</name>
<accession>A0AAE0WKM2</accession>
<proteinExistence type="predicted"/>
<feature type="region of interest" description="Disordered" evidence="1">
    <location>
        <begin position="63"/>
        <end position="84"/>
    </location>
</feature>
<dbReference type="Proteomes" id="UP001274830">
    <property type="component" value="Unassembled WGS sequence"/>
</dbReference>